<feature type="chain" id="PRO_5043009643" evidence="1">
    <location>
        <begin position="35"/>
        <end position="82"/>
    </location>
</feature>
<keyword evidence="3" id="KW-1185">Reference proteome</keyword>
<dbReference type="Proteomes" id="UP001356427">
    <property type="component" value="Unassembled WGS sequence"/>
</dbReference>
<proteinExistence type="predicted"/>
<keyword evidence="1" id="KW-0732">Signal</keyword>
<sequence length="82" mass="9117">MIIDAPRATLPPCPAMSWFLGLWISLGFLLLCQASLYETIQQHHVPRPGRNAIQILGESLFLFCLPTSHCTQYPPSPLRGAL</sequence>
<organism evidence="2 3">
    <name type="scientific">Coregonus suidteri</name>
    <dbReference type="NCBI Taxonomy" id="861788"/>
    <lineage>
        <taxon>Eukaryota</taxon>
        <taxon>Metazoa</taxon>
        <taxon>Chordata</taxon>
        <taxon>Craniata</taxon>
        <taxon>Vertebrata</taxon>
        <taxon>Euteleostomi</taxon>
        <taxon>Actinopterygii</taxon>
        <taxon>Neopterygii</taxon>
        <taxon>Teleostei</taxon>
        <taxon>Protacanthopterygii</taxon>
        <taxon>Salmoniformes</taxon>
        <taxon>Salmonidae</taxon>
        <taxon>Coregoninae</taxon>
        <taxon>Coregonus</taxon>
    </lineage>
</organism>
<accession>A0AAN8R358</accession>
<evidence type="ECO:0000313" key="2">
    <source>
        <dbReference type="EMBL" id="KAK6321543.1"/>
    </source>
</evidence>
<evidence type="ECO:0000256" key="1">
    <source>
        <dbReference type="SAM" id="SignalP"/>
    </source>
</evidence>
<name>A0AAN8R358_9TELE</name>
<gene>
    <name evidence="2" type="ORF">J4Q44_G00085190</name>
</gene>
<dbReference type="AlphaFoldDB" id="A0AAN8R358"/>
<protein>
    <submittedName>
        <fullName evidence="2">Uncharacterized protein</fullName>
    </submittedName>
</protein>
<comment type="caution">
    <text evidence="2">The sequence shown here is derived from an EMBL/GenBank/DDBJ whole genome shotgun (WGS) entry which is preliminary data.</text>
</comment>
<reference evidence="2 3" key="1">
    <citation type="submission" date="2021-04" db="EMBL/GenBank/DDBJ databases">
        <authorList>
            <person name="De Guttry C."/>
            <person name="Zahm M."/>
            <person name="Klopp C."/>
            <person name="Cabau C."/>
            <person name="Louis A."/>
            <person name="Berthelot C."/>
            <person name="Parey E."/>
            <person name="Roest Crollius H."/>
            <person name="Montfort J."/>
            <person name="Robinson-Rechavi M."/>
            <person name="Bucao C."/>
            <person name="Bouchez O."/>
            <person name="Gislard M."/>
            <person name="Lluch J."/>
            <person name="Milhes M."/>
            <person name="Lampietro C."/>
            <person name="Lopez Roques C."/>
            <person name="Donnadieu C."/>
            <person name="Braasch I."/>
            <person name="Desvignes T."/>
            <person name="Postlethwait J."/>
            <person name="Bobe J."/>
            <person name="Wedekind C."/>
            <person name="Guiguen Y."/>
        </authorList>
    </citation>
    <scope>NUCLEOTIDE SEQUENCE [LARGE SCALE GENOMIC DNA]</scope>
    <source>
        <strain evidence="2">Cs_M1</strain>
        <tissue evidence="2">Blood</tissue>
    </source>
</reference>
<feature type="signal peptide" evidence="1">
    <location>
        <begin position="1"/>
        <end position="34"/>
    </location>
</feature>
<dbReference type="EMBL" id="JAGTTL010000006">
    <property type="protein sequence ID" value="KAK6321543.1"/>
    <property type="molecule type" value="Genomic_DNA"/>
</dbReference>
<evidence type="ECO:0000313" key="3">
    <source>
        <dbReference type="Proteomes" id="UP001356427"/>
    </source>
</evidence>